<dbReference type="AlphaFoldDB" id="A0A2W5T1P0"/>
<dbReference type="FunFam" id="2.40.30.170:FF:000010">
    <property type="entry name" value="Efflux RND transporter periplasmic adaptor subunit"/>
    <property type="match status" value="1"/>
</dbReference>
<dbReference type="EMBL" id="QFQD01000003">
    <property type="protein sequence ID" value="PZQ85423.1"/>
    <property type="molecule type" value="Genomic_DNA"/>
</dbReference>
<dbReference type="GO" id="GO:0060003">
    <property type="term" value="P:copper ion export"/>
    <property type="evidence" value="ECO:0007669"/>
    <property type="project" value="TreeGrafter"/>
</dbReference>
<dbReference type="GO" id="GO:0022857">
    <property type="term" value="F:transmembrane transporter activity"/>
    <property type="evidence" value="ECO:0007669"/>
    <property type="project" value="InterPro"/>
</dbReference>
<proteinExistence type="inferred from homology"/>
<dbReference type="Pfam" id="PF25919">
    <property type="entry name" value="BSH_CusB"/>
    <property type="match status" value="1"/>
</dbReference>
<evidence type="ECO:0000259" key="5">
    <source>
        <dbReference type="Pfam" id="PF25869"/>
    </source>
</evidence>
<dbReference type="GO" id="GO:0016020">
    <property type="term" value="C:membrane"/>
    <property type="evidence" value="ECO:0007669"/>
    <property type="project" value="InterPro"/>
</dbReference>
<dbReference type="FunFam" id="2.40.420.20:FF:000003">
    <property type="entry name" value="Cation efflux system protein cusB"/>
    <property type="match status" value="1"/>
</dbReference>
<dbReference type="GO" id="GO:0015679">
    <property type="term" value="P:plasma membrane copper ion transport"/>
    <property type="evidence" value="ECO:0007669"/>
    <property type="project" value="TreeGrafter"/>
</dbReference>
<evidence type="ECO:0000256" key="1">
    <source>
        <dbReference type="ARBA" id="ARBA00009477"/>
    </source>
</evidence>
<dbReference type="SUPFAM" id="SSF111369">
    <property type="entry name" value="HlyD-like secretion proteins"/>
    <property type="match status" value="1"/>
</dbReference>
<feature type="domain" description="CzcB-like C-terminal circularly permuted SH3-like" evidence="8">
    <location>
        <begin position="396"/>
        <end position="455"/>
    </location>
</feature>
<evidence type="ECO:0000313" key="9">
    <source>
        <dbReference type="EMBL" id="PZQ85423.1"/>
    </source>
</evidence>
<dbReference type="Gene3D" id="2.40.420.20">
    <property type="match status" value="1"/>
</dbReference>
<dbReference type="GO" id="GO:0030288">
    <property type="term" value="C:outer membrane-bounded periplasmic space"/>
    <property type="evidence" value="ECO:0007669"/>
    <property type="project" value="TreeGrafter"/>
</dbReference>
<dbReference type="Pfam" id="PF25869">
    <property type="entry name" value="3HB_CusB"/>
    <property type="match status" value="1"/>
</dbReference>
<keyword evidence="3" id="KW-0732">Signal</keyword>
<comment type="caution">
    <text evidence="9">The sequence shown here is derived from an EMBL/GenBank/DDBJ whole genome shotgun (WGS) entry which is preliminary data.</text>
</comment>
<dbReference type="InterPro" id="IPR058790">
    <property type="entry name" value="BSH_CusB"/>
</dbReference>
<gene>
    <name evidence="9" type="ORF">DI549_01720</name>
</gene>
<organism evidence="9 10">
    <name type="scientific">Ancylobacter novellus</name>
    <name type="common">Thiobacillus novellus</name>
    <dbReference type="NCBI Taxonomy" id="921"/>
    <lineage>
        <taxon>Bacteria</taxon>
        <taxon>Pseudomonadati</taxon>
        <taxon>Pseudomonadota</taxon>
        <taxon>Alphaproteobacteria</taxon>
        <taxon>Hyphomicrobiales</taxon>
        <taxon>Xanthobacteraceae</taxon>
        <taxon>Ancylobacter</taxon>
    </lineage>
</organism>
<keyword evidence="2" id="KW-0813">Transport</keyword>
<comment type="similarity">
    <text evidence="1">Belongs to the membrane fusion protein (MFP) (TC 8.A.1) family.</text>
</comment>
<dbReference type="InterPro" id="IPR058792">
    <property type="entry name" value="Beta-barrel_RND_2"/>
</dbReference>
<keyword evidence="4" id="KW-0406">Ion transport</keyword>
<dbReference type="PANTHER" id="PTHR30097:SF15">
    <property type="entry name" value="CATION EFFLUX SYSTEM PROTEIN CUSB"/>
    <property type="match status" value="1"/>
</dbReference>
<evidence type="ECO:0000313" key="10">
    <source>
        <dbReference type="Proteomes" id="UP000248887"/>
    </source>
</evidence>
<evidence type="ECO:0000256" key="4">
    <source>
        <dbReference type="ARBA" id="ARBA00023065"/>
    </source>
</evidence>
<dbReference type="InterPro" id="IPR006143">
    <property type="entry name" value="RND_pump_MFP"/>
</dbReference>
<evidence type="ECO:0000259" key="7">
    <source>
        <dbReference type="Pfam" id="PF25954"/>
    </source>
</evidence>
<dbReference type="Proteomes" id="UP000248887">
    <property type="component" value="Unassembled WGS sequence"/>
</dbReference>
<feature type="domain" description="CusB-like barrel-sandwich hybrid" evidence="6">
    <location>
        <begin position="190"/>
        <end position="308"/>
    </location>
</feature>
<dbReference type="GO" id="GO:0046914">
    <property type="term" value="F:transition metal ion binding"/>
    <property type="evidence" value="ECO:0007669"/>
    <property type="project" value="TreeGrafter"/>
</dbReference>
<evidence type="ECO:0000259" key="6">
    <source>
        <dbReference type="Pfam" id="PF25919"/>
    </source>
</evidence>
<dbReference type="Pfam" id="PF25954">
    <property type="entry name" value="Beta-barrel_RND_2"/>
    <property type="match status" value="1"/>
</dbReference>
<feature type="domain" description="CusB-like three alpha-helical bundle" evidence="5">
    <location>
        <begin position="238"/>
        <end position="273"/>
    </location>
</feature>
<feature type="domain" description="CusB-like beta-barrel" evidence="7">
    <location>
        <begin position="312"/>
        <end position="388"/>
    </location>
</feature>
<name>A0A2W5T1P0_ANCNO</name>
<accession>A0A2W5T1P0</accession>
<dbReference type="PANTHER" id="PTHR30097">
    <property type="entry name" value="CATION EFFLUX SYSTEM PROTEIN CUSB"/>
    <property type="match status" value="1"/>
</dbReference>
<dbReference type="Pfam" id="PF25975">
    <property type="entry name" value="CzcB_C"/>
    <property type="match status" value="1"/>
</dbReference>
<dbReference type="InterPro" id="IPR058649">
    <property type="entry name" value="CzcB_C"/>
</dbReference>
<evidence type="ECO:0000256" key="2">
    <source>
        <dbReference type="ARBA" id="ARBA00022448"/>
    </source>
</evidence>
<sequence>MKRIALTGLALAAILAAGVGGYQAGVRGIPAPGLRELLDALGIPAVAEPAGTGAVIYYQDPDGKPAYSASPRQTGDGRDFRAVRAGEDVSFEDKPAATAVAAATANGGARRVLYYRNPMGLPDTSPVPKKDSMGMDYIPVHEGEDDDGAVVKVSLGKLQRTGVRSELVARRVVGRLVRVPGTVQLDERRISVVATRSDAFINEVANVTTGDRVTKGQMLLRLYAPEIATAGAQLLTDLNSGGRDSALGGARQRLENLGLPPEAIAEIERTRKVPLSMIWRAPSDGVVLERNVVDGMKAAPGDVLFRLADISTIWVLADVPEFDLSAVRLGASVTIRVRSLPGRSLSGRVSLIYPQVGEATRATRVRIEIANPDGALLPNMYAEVEIGTGAVAPVTAVPDDAVIDTGTRQVVILDRGEGRFEPREVKIGLRGDGFTEIREGITEGDRVVVAANFLIDAESNLKAALRGLTPQEAQP</sequence>
<reference evidence="9 10" key="1">
    <citation type="submission" date="2017-08" db="EMBL/GenBank/DDBJ databases">
        <title>Infants hospitalized years apart are colonized by the same room-sourced microbial strains.</title>
        <authorList>
            <person name="Brooks B."/>
            <person name="Olm M.R."/>
            <person name="Firek B.A."/>
            <person name="Baker R."/>
            <person name="Thomas B.C."/>
            <person name="Morowitz M.J."/>
            <person name="Banfield J.F."/>
        </authorList>
    </citation>
    <scope>NUCLEOTIDE SEQUENCE [LARGE SCALE GENOMIC DNA]</scope>
    <source>
        <strain evidence="9">S2_005_001_R2_27</strain>
    </source>
</reference>
<evidence type="ECO:0000256" key="3">
    <source>
        <dbReference type="ARBA" id="ARBA00022729"/>
    </source>
</evidence>
<dbReference type="Gene3D" id="2.40.30.170">
    <property type="match status" value="1"/>
</dbReference>
<dbReference type="NCBIfam" id="TIGR01730">
    <property type="entry name" value="RND_mfp"/>
    <property type="match status" value="1"/>
</dbReference>
<dbReference type="InterPro" id="IPR051909">
    <property type="entry name" value="MFP_Cation_Efflux"/>
</dbReference>
<evidence type="ECO:0000259" key="8">
    <source>
        <dbReference type="Pfam" id="PF25975"/>
    </source>
</evidence>
<protein>
    <submittedName>
        <fullName evidence="9">Efflux transporter periplasmic adaptor subunit</fullName>
    </submittedName>
</protein>
<dbReference type="InterPro" id="IPR058791">
    <property type="entry name" value="3HB_CusB"/>
</dbReference>